<dbReference type="CDD" id="cd02062">
    <property type="entry name" value="Nitro_FMN_reductase"/>
    <property type="match status" value="1"/>
</dbReference>
<evidence type="ECO:0000313" key="5">
    <source>
        <dbReference type="Proteomes" id="UP000248806"/>
    </source>
</evidence>
<organism evidence="4 5">
    <name type="scientific">Thermosporothrix hazakensis</name>
    <dbReference type="NCBI Taxonomy" id="644383"/>
    <lineage>
        <taxon>Bacteria</taxon>
        <taxon>Bacillati</taxon>
        <taxon>Chloroflexota</taxon>
        <taxon>Ktedonobacteria</taxon>
        <taxon>Ktedonobacterales</taxon>
        <taxon>Thermosporotrichaceae</taxon>
        <taxon>Thermosporothrix</taxon>
    </lineage>
</organism>
<keyword evidence="5" id="KW-1185">Reference proteome</keyword>
<dbReference type="AlphaFoldDB" id="A0A326U4L9"/>
<dbReference type="SUPFAM" id="SSF55469">
    <property type="entry name" value="FMN-dependent nitroreductase-like"/>
    <property type="match status" value="1"/>
</dbReference>
<dbReference type="Pfam" id="PF00881">
    <property type="entry name" value="Nitroreductase"/>
    <property type="match status" value="1"/>
</dbReference>
<feature type="domain" description="Nitroreductase" evidence="3">
    <location>
        <begin position="14"/>
        <end position="186"/>
    </location>
</feature>
<dbReference type="Proteomes" id="UP000248806">
    <property type="component" value="Unassembled WGS sequence"/>
</dbReference>
<sequence>MYLELTPDELLTTTRTVRKRLDFSRPVEPEVIRQCIEIAIQAPTGSNRQSWHFMVVTDAEKRKGLAELYRKSFNIYIKQAQKAMSTLPSERLATQQRIAQSSIYLSEHFHEVPVMVLPCFEGRTDTLPAEGQAAMWGSILPATWSFMLAARARGLGTAWTTLHLRYEREAAELLGIPYERVQQAALLPIAYTIGTNFQPAKRENVEKLIHWDQW</sequence>
<accession>A0A326U4L9</accession>
<dbReference type="PANTHER" id="PTHR43673:SF10">
    <property type="entry name" value="NADH DEHYDROGENASE_NAD(P)H NITROREDUCTASE XCC3605-RELATED"/>
    <property type="match status" value="1"/>
</dbReference>
<dbReference type="Gene3D" id="3.40.109.10">
    <property type="entry name" value="NADH Oxidase"/>
    <property type="match status" value="1"/>
</dbReference>
<evidence type="ECO:0000256" key="1">
    <source>
        <dbReference type="ARBA" id="ARBA00007118"/>
    </source>
</evidence>
<reference evidence="4 5" key="1">
    <citation type="submission" date="2018-06" db="EMBL/GenBank/DDBJ databases">
        <title>Genomic Encyclopedia of Archaeal and Bacterial Type Strains, Phase II (KMG-II): from individual species to whole genera.</title>
        <authorList>
            <person name="Goeker M."/>
        </authorList>
    </citation>
    <scope>NUCLEOTIDE SEQUENCE [LARGE SCALE GENOMIC DNA]</scope>
    <source>
        <strain evidence="4 5">ATCC BAA-1881</strain>
    </source>
</reference>
<proteinExistence type="inferred from homology"/>
<dbReference type="InterPro" id="IPR000415">
    <property type="entry name" value="Nitroreductase-like"/>
</dbReference>
<protein>
    <submittedName>
        <fullName evidence="4">Nitroreductase</fullName>
    </submittedName>
</protein>
<dbReference type="GO" id="GO:0016491">
    <property type="term" value="F:oxidoreductase activity"/>
    <property type="evidence" value="ECO:0007669"/>
    <property type="project" value="UniProtKB-KW"/>
</dbReference>
<name>A0A326U4L9_THEHA</name>
<comment type="caution">
    <text evidence="4">The sequence shown here is derived from an EMBL/GenBank/DDBJ whole genome shotgun (WGS) entry which is preliminary data.</text>
</comment>
<keyword evidence="2" id="KW-0560">Oxidoreductase</keyword>
<evidence type="ECO:0000313" key="4">
    <source>
        <dbReference type="EMBL" id="PZW26687.1"/>
    </source>
</evidence>
<dbReference type="EMBL" id="QKUF01000014">
    <property type="protein sequence ID" value="PZW26687.1"/>
    <property type="molecule type" value="Genomic_DNA"/>
</dbReference>
<evidence type="ECO:0000259" key="3">
    <source>
        <dbReference type="Pfam" id="PF00881"/>
    </source>
</evidence>
<dbReference type="RefSeq" id="WP_111324188.1">
    <property type="nucleotide sequence ID" value="NZ_BIFX01000001.1"/>
</dbReference>
<dbReference type="InterPro" id="IPR029479">
    <property type="entry name" value="Nitroreductase"/>
</dbReference>
<evidence type="ECO:0000256" key="2">
    <source>
        <dbReference type="ARBA" id="ARBA00023002"/>
    </source>
</evidence>
<gene>
    <name evidence="4" type="ORF">EI42_03839</name>
</gene>
<comment type="similarity">
    <text evidence="1">Belongs to the nitroreductase family.</text>
</comment>
<dbReference type="PANTHER" id="PTHR43673">
    <property type="entry name" value="NAD(P)H NITROREDUCTASE YDGI-RELATED"/>
    <property type="match status" value="1"/>
</dbReference>
<dbReference type="OrthoDB" id="9812105at2"/>